<accession>A0A9W9ENY7</accession>
<evidence type="ECO:0000256" key="1">
    <source>
        <dbReference type="SAM" id="MobiDB-lite"/>
    </source>
</evidence>
<feature type="region of interest" description="Disordered" evidence="1">
    <location>
        <begin position="604"/>
        <end position="635"/>
    </location>
</feature>
<evidence type="ECO:0000313" key="3">
    <source>
        <dbReference type="Proteomes" id="UP001149074"/>
    </source>
</evidence>
<gene>
    <name evidence="2" type="ORF">N7532_010068</name>
</gene>
<feature type="compositionally biased region" description="Low complexity" evidence="1">
    <location>
        <begin position="238"/>
        <end position="247"/>
    </location>
</feature>
<organism evidence="2 3">
    <name type="scientific">Penicillium argentinense</name>
    <dbReference type="NCBI Taxonomy" id="1131581"/>
    <lineage>
        <taxon>Eukaryota</taxon>
        <taxon>Fungi</taxon>
        <taxon>Dikarya</taxon>
        <taxon>Ascomycota</taxon>
        <taxon>Pezizomycotina</taxon>
        <taxon>Eurotiomycetes</taxon>
        <taxon>Eurotiomycetidae</taxon>
        <taxon>Eurotiales</taxon>
        <taxon>Aspergillaceae</taxon>
        <taxon>Penicillium</taxon>
    </lineage>
</organism>
<protein>
    <submittedName>
        <fullName evidence="2">Uncharacterized protein</fullName>
    </submittedName>
</protein>
<dbReference type="GeneID" id="81361538"/>
<reference evidence="2" key="1">
    <citation type="submission" date="2022-11" db="EMBL/GenBank/DDBJ databases">
        <authorList>
            <person name="Petersen C."/>
        </authorList>
    </citation>
    <scope>NUCLEOTIDE SEQUENCE</scope>
    <source>
        <strain evidence="2">IBT 30761</strain>
    </source>
</reference>
<reference evidence="2" key="2">
    <citation type="journal article" date="2023" name="IMA Fungus">
        <title>Comparative genomic study of the Penicillium genus elucidates a diverse pangenome and 15 lateral gene transfer events.</title>
        <authorList>
            <person name="Petersen C."/>
            <person name="Sorensen T."/>
            <person name="Nielsen M.R."/>
            <person name="Sondergaard T.E."/>
            <person name="Sorensen J.L."/>
            <person name="Fitzpatrick D.A."/>
            <person name="Frisvad J.C."/>
            <person name="Nielsen K.L."/>
        </authorList>
    </citation>
    <scope>NUCLEOTIDE SEQUENCE</scope>
    <source>
        <strain evidence="2">IBT 30761</strain>
    </source>
</reference>
<comment type="caution">
    <text evidence="2">The sequence shown here is derived from an EMBL/GenBank/DDBJ whole genome shotgun (WGS) entry which is preliminary data.</text>
</comment>
<feature type="region of interest" description="Disordered" evidence="1">
    <location>
        <begin position="996"/>
        <end position="1044"/>
    </location>
</feature>
<feature type="compositionally biased region" description="Basic and acidic residues" evidence="1">
    <location>
        <begin position="1034"/>
        <end position="1044"/>
    </location>
</feature>
<dbReference type="EMBL" id="JAPQKI010000010">
    <property type="protein sequence ID" value="KAJ5085297.1"/>
    <property type="molecule type" value="Genomic_DNA"/>
</dbReference>
<sequence>MAGAEAFKGFIEEHKDYNLLDARARPHLLTCEVSANYLKARPRIHQLVRVNIADIHLPPLDPTVKVTNDLLELDDPNSEMDCRSETARVTQTWDPVRVSEYFVTDKLGILPRIAYATNTKISTKDYESKPLQICVTGNSKQDVDATIEALDRAVPFLELVQKPSYGIVVWAPNGNYRCKYRIGHFQRTDRATHRRVIDTNGAIRNPARALIPYPEEQLTSSSEISDMESPSPIPKPTPSSVTKPLTVPEKKPEPPLPSSKLSRTVEIPPDTVPEAAPKSKPTQFRERIPEGLSETPFPLSFINIPGQILVFKPDIPLLDLKSTPEASVSEQLSTHEISARDDLIDLSDHKSSDPPKDVSPLVKFRSTADLIDLSADNATPRPHLRPSVAVPVDLLDSLPPPLTPSSHIAGRGLPVAERLVDPYQAMATANQMLSGEPKIFGQVALVPKQAHFSANTAYGTPIPSPNIEMIQAHKSASPIRPRMSSEMAAKEFLLQEISCQRSTRSSPILKSSDGPTKNVLIDIEEDLSEMTRIHEKLAEVSESDTREFYSAMNLRAPNPGVLDEPRDLPKKNKEDRCRREAKKKDIWGTKSLKDVRGHASKAILAASGLKPKPSSSKRSSEKASKKSSKSSDNTRTVFHMLEPALNAVRSFPGRLTFEAQLGMLFINGGQAQPAMDLVALRNYFQPQSGLPAPNTVFNNRLATYREDIDRVINLTVDGHRTFERESFSDTTFFEVHCRSTENPDLFIVTISKNGLESSVSRAFPLAYVHVNFPENVWDAAIVLDGHSPYINEIDSPLQSKIHKLVEDFRTKFESSGTQIQTTLPEDDLVIERILMKRTTKYRYRREKHTAGTEDLYLKVTEVQDALSLPRTDKNIFAAYCALVPEMIHRKRLWFEGSLVSSAAEEALQTNSTLGMGKCTMQWDTAVLFGQGAAPILSSAATTSGPLIDLPGLWSLFGLTEIVVRNIDAVGDIELSSTSLDNAKAASLTKNECPKSTAFTKSVGEPGSKASSTAAGIPGKQQLQAPKPGSQAWGHENEAAKLKYW</sequence>
<dbReference type="OrthoDB" id="10265971at2759"/>
<feature type="region of interest" description="Disordered" evidence="1">
    <location>
        <begin position="551"/>
        <end position="582"/>
    </location>
</feature>
<feature type="compositionally biased region" description="Basic and acidic residues" evidence="1">
    <location>
        <begin position="563"/>
        <end position="582"/>
    </location>
</feature>
<proteinExistence type="predicted"/>
<dbReference type="AlphaFoldDB" id="A0A9W9ENY7"/>
<evidence type="ECO:0000313" key="2">
    <source>
        <dbReference type="EMBL" id="KAJ5085297.1"/>
    </source>
</evidence>
<feature type="compositionally biased region" description="Low complexity" evidence="1">
    <location>
        <begin position="220"/>
        <end position="230"/>
    </location>
</feature>
<dbReference type="RefSeq" id="XP_056469975.1">
    <property type="nucleotide sequence ID" value="XM_056622559.1"/>
</dbReference>
<name>A0A9W9ENY7_9EURO</name>
<keyword evidence="3" id="KW-1185">Reference proteome</keyword>
<dbReference type="Proteomes" id="UP001149074">
    <property type="component" value="Unassembled WGS sequence"/>
</dbReference>
<feature type="region of interest" description="Disordered" evidence="1">
    <location>
        <begin position="208"/>
        <end position="283"/>
    </location>
</feature>